<evidence type="ECO:0000256" key="1">
    <source>
        <dbReference type="SAM" id="MobiDB-lite"/>
    </source>
</evidence>
<feature type="region of interest" description="Disordered" evidence="1">
    <location>
        <begin position="1"/>
        <end position="69"/>
    </location>
</feature>
<dbReference type="Proteomes" id="UP000176037">
    <property type="component" value="Unassembled WGS sequence"/>
</dbReference>
<comment type="caution">
    <text evidence="2">The sequence shown here is derived from an EMBL/GenBank/DDBJ whole genome shotgun (WGS) entry which is preliminary data.</text>
</comment>
<organism evidence="2 3">
    <name type="scientific">Alteromonas lipolytica</name>
    <dbReference type="NCBI Taxonomy" id="1856405"/>
    <lineage>
        <taxon>Bacteria</taxon>
        <taxon>Pseudomonadati</taxon>
        <taxon>Pseudomonadota</taxon>
        <taxon>Gammaproteobacteria</taxon>
        <taxon>Alteromonadales</taxon>
        <taxon>Alteromonadaceae</taxon>
        <taxon>Alteromonas/Salinimonas group</taxon>
        <taxon>Alteromonas</taxon>
    </lineage>
</organism>
<evidence type="ECO:0000313" key="3">
    <source>
        <dbReference type="Proteomes" id="UP000176037"/>
    </source>
</evidence>
<dbReference type="RefSeq" id="WP_070175625.1">
    <property type="nucleotide sequence ID" value="NZ_BMJR01000001.1"/>
</dbReference>
<accession>A0A1E8FFH4</accession>
<name>A0A1E8FFH4_9ALTE</name>
<dbReference type="EMBL" id="MJIC01000010">
    <property type="protein sequence ID" value="OFI34707.1"/>
    <property type="molecule type" value="Genomic_DNA"/>
</dbReference>
<sequence>MEIRQGLITPNVEGKAQQPRPVAKPGTVKPADGAQPLSVAELQPRAGNAESKARADAFRQSTGYDKPQGPAILAIEAYGSHERETKKAAIREMMGVDIYA</sequence>
<dbReference type="AlphaFoldDB" id="A0A1E8FFH4"/>
<reference evidence="2 3" key="1">
    <citation type="submission" date="2016-09" db="EMBL/GenBank/DDBJ databases">
        <title>Alteromonas lipolytica, a new species isolated from sea water.</title>
        <authorList>
            <person name="Wu Y.-H."/>
            <person name="Cheng H."/>
            <person name="Xu X.-W."/>
        </authorList>
    </citation>
    <scope>NUCLEOTIDE SEQUENCE [LARGE SCALE GENOMIC DNA]</scope>
    <source>
        <strain evidence="2 3">JW12</strain>
    </source>
</reference>
<gene>
    <name evidence="2" type="ORF">BFC17_14090</name>
</gene>
<keyword evidence="3" id="KW-1185">Reference proteome</keyword>
<dbReference type="STRING" id="1856405.BFC17_14090"/>
<proteinExistence type="predicted"/>
<evidence type="ECO:0000313" key="2">
    <source>
        <dbReference type="EMBL" id="OFI34707.1"/>
    </source>
</evidence>
<dbReference type="OrthoDB" id="6322352at2"/>
<protein>
    <submittedName>
        <fullName evidence="2">Uncharacterized protein</fullName>
    </submittedName>
</protein>